<keyword evidence="3" id="KW-0805">Transcription regulation</keyword>
<dbReference type="PROSITE" id="PS00463">
    <property type="entry name" value="ZN2_CY6_FUNGAL_1"/>
    <property type="match status" value="1"/>
</dbReference>
<name>A0A9P9AKJ6_9HYPO</name>
<dbReference type="PANTHER" id="PTHR47338">
    <property type="entry name" value="ZN(II)2CYS6 TRANSCRIPTION FACTOR (EUROFUNG)-RELATED"/>
    <property type="match status" value="1"/>
</dbReference>
<comment type="subcellular location">
    <subcellularLocation>
        <location evidence="1">Nucleus</location>
    </subcellularLocation>
</comment>
<dbReference type="Pfam" id="PF04082">
    <property type="entry name" value="Fungal_trans"/>
    <property type="match status" value="1"/>
</dbReference>
<comment type="caution">
    <text evidence="8">The sequence shown here is derived from an EMBL/GenBank/DDBJ whole genome shotgun (WGS) entry which is preliminary data.</text>
</comment>
<accession>A0A9P9AKJ6</accession>
<dbReference type="InterPro" id="IPR001138">
    <property type="entry name" value="Zn2Cys6_DnaBD"/>
</dbReference>
<dbReference type="AlphaFoldDB" id="A0A9P9AKJ6"/>
<evidence type="ECO:0000256" key="1">
    <source>
        <dbReference type="ARBA" id="ARBA00004123"/>
    </source>
</evidence>
<keyword evidence="2" id="KW-0479">Metal-binding</keyword>
<dbReference type="InterPro" id="IPR050815">
    <property type="entry name" value="TF_fung"/>
</dbReference>
<dbReference type="InterPro" id="IPR007219">
    <property type="entry name" value="XnlR_reg_dom"/>
</dbReference>
<organism evidence="8 9">
    <name type="scientific">Thelonectria olida</name>
    <dbReference type="NCBI Taxonomy" id="1576542"/>
    <lineage>
        <taxon>Eukaryota</taxon>
        <taxon>Fungi</taxon>
        <taxon>Dikarya</taxon>
        <taxon>Ascomycota</taxon>
        <taxon>Pezizomycotina</taxon>
        <taxon>Sordariomycetes</taxon>
        <taxon>Hypocreomycetidae</taxon>
        <taxon>Hypocreales</taxon>
        <taxon>Nectriaceae</taxon>
        <taxon>Thelonectria</taxon>
    </lineage>
</organism>
<dbReference type="GO" id="GO:0006351">
    <property type="term" value="P:DNA-templated transcription"/>
    <property type="evidence" value="ECO:0007669"/>
    <property type="project" value="InterPro"/>
</dbReference>
<dbReference type="SMART" id="SM00906">
    <property type="entry name" value="Fungal_trans"/>
    <property type="match status" value="1"/>
</dbReference>
<evidence type="ECO:0000256" key="4">
    <source>
        <dbReference type="ARBA" id="ARBA00023163"/>
    </source>
</evidence>
<dbReference type="Proteomes" id="UP000777438">
    <property type="component" value="Unassembled WGS sequence"/>
</dbReference>
<keyword evidence="9" id="KW-1185">Reference proteome</keyword>
<feature type="domain" description="Zn(2)-C6 fungal-type" evidence="7">
    <location>
        <begin position="6"/>
        <end position="38"/>
    </location>
</feature>
<feature type="region of interest" description="Disordered" evidence="6">
    <location>
        <begin position="39"/>
        <end position="100"/>
    </location>
</feature>
<feature type="compositionally biased region" description="Low complexity" evidence="6">
    <location>
        <begin position="82"/>
        <end position="95"/>
    </location>
</feature>
<reference evidence="8 9" key="1">
    <citation type="journal article" date="2021" name="Nat. Commun.">
        <title>Genetic determinants of endophytism in the Arabidopsis root mycobiome.</title>
        <authorList>
            <person name="Mesny F."/>
            <person name="Miyauchi S."/>
            <person name="Thiergart T."/>
            <person name="Pickel B."/>
            <person name="Atanasova L."/>
            <person name="Karlsson M."/>
            <person name="Huettel B."/>
            <person name="Barry K.W."/>
            <person name="Haridas S."/>
            <person name="Chen C."/>
            <person name="Bauer D."/>
            <person name="Andreopoulos W."/>
            <person name="Pangilinan J."/>
            <person name="LaButti K."/>
            <person name="Riley R."/>
            <person name="Lipzen A."/>
            <person name="Clum A."/>
            <person name="Drula E."/>
            <person name="Henrissat B."/>
            <person name="Kohler A."/>
            <person name="Grigoriev I.V."/>
            <person name="Martin F.M."/>
            <person name="Hacquard S."/>
        </authorList>
    </citation>
    <scope>NUCLEOTIDE SEQUENCE [LARGE SCALE GENOMIC DNA]</scope>
    <source>
        <strain evidence="8 9">MPI-CAGE-CH-0241</strain>
    </source>
</reference>
<feature type="region of interest" description="Disordered" evidence="6">
    <location>
        <begin position="598"/>
        <end position="619"/>
    </location>
</feature>
<dbReference type="GO" id="GO:0008270">
    <property type="term" value="F:zinc ion binding"/>
    <property type="evidence" value="ECO:0007669"/>
    <property type="project" value="InterPro"/>
</dbReference>
<evidence type="ECO:0000313" key="9">
    <source>
        <dbReference type="Proteomes" id="UP000777438"/>
    </source>
</evidence>
<dbReference type="PANTHER" id="PTHR47338:SF19">
    <property type="entry name" value="ZN(II)2CYS6 TRANSCRIPTION FACTOR (EUROFUNG)"/>
    <property type="match status" value="1"/>
</dbReference>
<protein>
    <recommendedName>
        <fullName evidence="7">Zn(2)-C6 fungal-type domain-containing protein</fullName>
    </recommendedName>
</protein>
<keyword evidence="5" id="KW-0539">Nucleus</keyword>
<keyword evidence="4" id="KW-0804">Transcription</keyword>
<sequence length="665" mass="74921">MRSSLSCEFCRKSKIKCVNSGSPPCQKCEKLGKSGCELTRPRASLTKRAPKRKRARSDALQTSPVEASPTPEPLQDAVPLVMSSNPSPSMAMSRPAQTRRRNKVDDYLENIPTDIILKALNVFTSKFPELRILQPSLFMKEFDASRSEESKALLATVLASVKKQPAVLNETWASELPDTESLATYARGVMSDCILQPPKVIVVQALLILTLFEWGVRDFHKAWMHCGIAIRIMQSLHSSRVAPFPLDTSHGIERDSLSSAVEARTYWACFIMDCTINSGTYNPRMLPKPEMQKLKVARPPTSVEFAFGSDTTTSRDVSDDTGQPVTLDIAHSFEIMAEGFDINAQVMAFLFNDGRRAPGMCAPENCPWVLGSPWSDCRSRLERWRARQHSRLHYPSNSVAIHMTLGFGESFVYLNLLYYQSLMMIHREYFPFLPPSADITPRGPIDHPLLEAEAPPGWWNDCARELFDSSDQIINLLKEASDCGIPVMTPFSGFCAFSACFGNLYVYRFPAMNLGRSPRAKELMELGLEYLREFRHVWDLGGGWIKTIQNSSLLYERATSERRLYRGKSRFDFEVLHQSVHEYRVVDRSDQHIQQIHRAERDGASHQDSPTGEPSSDQEDIASQLVPPIGQLASDLNMNLEDPGLWPNWWSMLEEVDFTGGLPGN</sequence>
<dbReference type="EMBL" id="JAGPYM010000030">
    <property type="protein sequence ID" value="KAH6877246.1"/>
    <property type="molecule type" value="Genomic_DNA"/>
</dbReference>
<dbReference type="Gene3D" id="4.10.240.10">
    <property type="entry name" value="Zn(2)-C6 fungal-type DNA-binding domain"/>
    <property type="match status" value="1"/>
</dbReference>
<gene>
    <name evidence="8" type="ORF">B0T10DRAFT_188171</name>
</gene>
<evidence type="ECO:0000259" key="7">
    <source>
        <dbReference type="PROSITE" id="PS50048"/>
    </source>
</evidence>
<dbReference type="OrthoDB" id="5370478at2759"/>
<evidence type="ECO:0000256" key="3">
    <source>
        <dbReference type="ARBA" id="ARBA00023015"/>
    </source>
</evidence>
<dbReference type="InterPro" id="IPR036864">
    <property type="entry name" value="Zn2-C6_fun-type_DNA-bd_sf"/>
</dbReference>
<feature type="compositionally biased region" description="Polar residues" evidence="6">
    <location>
        <begin position="606"/>
        <end position="615"/>
    </location>
</feature>
<dbReference type="GO" id="GO:0005634">
    <property type="term" value="C:nucleus"/>
    <property type="evidence" value="ECO:0007669"/>
    <property type="project" value="UniProtKB-SubCell"/>
</dbReference>
<evidence type="ECO:0000256" key="2">
    <source>
        <dbReference type="ARBA" id="ARBA00022723"/>
    </source>
</evidence>
<dbReference type="GO" id="GO:0003677">
    <property type="term" value="F:DNA binding"/>
    <property type="evidence" value="ECO:0007669"/>
    <property type="project" value="InterPro"/>
</dbReference>
<dbReference type="SMART" id="SM00066">
    <property type="entry name" value="GAL4"/>
    <property type="match status" value="1"/>
</dbReference>
<dbReference type="PROSITE" id="PS50048">
    <property type="entry name" value="ZN2_CY6_FUNGAL_2"/>
    <property type="match status" value="1"/>
</dbReference>
<evidence type="ECO:0000256" key="5">
    <source>
        <dbReference type="ARBA" id="ARBA00023242"/>
    </source>
</evidence>
<evidence type="ECO:0000313" key="8">
    <source>
        <dbReference type="EMBL" id="KAH6877246.1"/>
    </source>
</evidence>
<evidence type="ECO:0000256" key="6">
    <source>
        <dbReference type="SAM" id="MobiDB-lite"/>
    </source>
</evidence>
<dbReference type="GO" id="GO:0000981">
    <property type="term" value="F:DNA-binding transcription factor activity, RNA polymerase II-specific"/>
    <property type="evidence" value="ECO:0007669"/>
    <property type="project" value="InterPro"/>
</dbReference>
<dbReference type="CDD" id="cd00067">
    <property type="entry name" value="GAL4"/>
    <property type="match status" value="1"/>
</dbReference>
<proteinExistence type="predicted"/>
<dbReference type="CDD" id="cd12148">
    <property type="entry name" value="fungal_TF_MHR"/>
    <property type="match status" value="1"/>
</dbReference>
<dbReference type="SUPFAM" id="SSF57701">
    <property type="entry name" value="Zn2/Cys6 DNA-binding domain"/>
    <property type="match status" value="1"/>
</dbReference>
<dbReference type="Pfam" id="PF00172">
    <property type="entry name" value="Zn_clus"/>
    <property type="match status" value="1"/>
</dbReference>